<protein>
    <recommendedName>
        <fullName evidence="3">Secreted protein</fullName>
    </recommendedName>
</protein>
<sequence length="102" mass="11533">MRICWIFRFKALLASPGWVVLFLLFFSAHLKTNLLFIFFLPGKRVPGEMEFCWEVVGNLSLGIVGNFAGDQVLLNGLKVTRECVTTPSTLGENNVLFYRFGV</sequence>
<evidence type="ECO:0000313" key="2">
    <source>
        <dbReference type="Proteomes" id="UP001054945"/>
    </source>
</evidence>
<comment type="caution">
    <text evidence="1">The sequence shown here is derived from an EMBL/GenBank/DDBJ whole genome shotgun (WGS) entry which is preliminary data.</text>
</comment>
<dbReference type="Proteomes" id="UP001054945">
    <property type="component" value="Unassembled WGS sequence"/>
</dbReference>
<organism evidence="1 2">
    <name type="scientific">Caerostris extrusa</name>
    <name type="common">Bark spider</name>
    <name type="synonym">Caerostris bankana</name>
    <dbReference type="NCBI Taxonomy" id="172846"/>
    <lineage>
        <taxon>Eukaryota</taxon>
        <taxon>Metazoa</taxon>
        <taxon>Ecdysozoa</taxon>
        <taxon>Arthropoda</taxon>
        <taxon>Chelicerata</taxon>
        <taxon>Arachnida</taxon>
        <taxon>Araneae</taxon>
        <taxon>Araneomorphae</taxon>
        <taxon>Entelegynae</taxon>
        <taxon>Araneoidea</taxon>
        <taxon>Araneidae</taxon>
        <taxon>Caerostris</taxon>
    </lineage>
</organism>
<proteinExistence type="predicted"/>
<reference evidence="1 2" key="1">
    <citation type="submission" date="2021-06" db="EMBL/GenBank/DDBJ databases">
        <title>Caerostris extrusa draft genome.</title>
        <authorList>
            <person name="Kono N."/>
            <person name="Arakawa K."/>
        </authorList>
    </citation>
    <scope>NUCLEOTIDE SEQUENCE [LARGE SCALE GENOMIC DNA]</scope>
</reference>
<evidence type="ECO:0008006" key="3">
    <source>
        <dbReference type="Google" id="ProtNLM"/>
    </source>
</evidence>
<gene>
    <name evidence="1" type="ORF">CEXT_188581</name>
</gene>
<accession>A0AAV4X293</accession>
<dbReference type="AlphaFoldDB" id="A0AAV4X293"/>
<keyword evidence="2" id="KW-1185">Reference proteome</keyword>
<name>A0AAV4X293_CAEEX</name>
<dbReference type="EMBL" id="BPLR01017192">
    <property type="protein sequence ID" value="GIY89350.1"/>
    <property type="molecule type" value="Genomic_DNA"/>
</dbReference>
<evidence type="ECO:0000313" key="1">
    <source>
        <dbReference type="EMBL" id="GIY89350.1"/>
    </source>
</evidence>